<dbReference type="PRINTS" id="PR00420">
    <property type="entry name" value="RNGMNOXGNASE"/>
</dbReference>
<dbReference type="Pfam" id="PF01494">
    <property type="entry name" value="FAD_binding_3"/>
    <property type="match status" value="1"/>
</dbReference>
<evidence type="ECO:0000313" key="3">
    <source>
        <dbReference type="EMBL" id="MEY9457122.1"/>
    </source>
</evidence>
<keyword evidence="1" id="KW-1133">Transmembrane helix</keyword>
<dbReference type="InterPro" id="IPR051205">
    <property type="entry name" value="UbiH/COQ6_monooxygenase"/>
</dbReference>
<comment type="caution">
    <text evidence="3">The sequence shown here is derived from an EMBL/GenBank/DDBJ whole genome shotgun (WGS) entry which is preliminary data.</text>
</comment>
<evidence type="ECO:0000259" key="2">
    <source>
        <dbReference type="Pfam" id="PF01494"/>
    </source>
</evidence>
<dbReference type="PANTHER" id="PTHR43876">
    <property type="entry name" value="UBIQUINONE BIOSYNTHESIS MONOOXYGENASE COQ6, MITOCHONDRIAL"/>
    <property type="match status" value="1"/>
</dbReference>
<feature type="transmembrane region" description="Helical" evidence="1">
    <location>
        <begin position="391"/>
        <end position="413"/>
    </location>
</feature>
<proteinExistence type="predicted"/>
<dbReference type="Proteomes" id="UP001565369">
    <property type="component" value="Unassembled WGS sequence"/>
</dbReference>
<dbReference type="EMBL" id="JBGBZJ010000003">
    <property type="protein sequence ID" value="MEY9457122.1"/>
    <property type="molecule type" value="Genomic_DNA"/>
</dbReference>
<dbReference type="SUPFAM" id="SSF51905">
    <property type="entry name" value="FAD/NAD(P)-binding domain"/>
    <property type="match status" value="1"/>
</dbReference>
<feature type="domain" description="FAD-binding" evidence="2">
    <location>
        <begin position="4"/>
        <end position="304"/>
    </location>
</feature>
<keyword evidence="1" id="KW-0812">Transmembrane</keyword>
<accession>A0ABV4FZR3</accession>
<keyword evidence="4" id="KW-1185">Reference proteome</keyword>
<dbReference type="Gene3D" id="3.50.50.60">
    <property type="entry name" value="FAD/NAD(P)-binding domain"/>
    <property type="match status" value="1"/>
</dbReference>
<evidence type="ECO:0000256" key="1">
    <source>
        <dbReference type="SAM" id="Phobius"/>
    </source>
</evidence>
<sequence>MRYTDIAIIGGGLAGSTAAAMLGRAGISTVLIDPHESYPTDFRVEKLSGQEQVGRFLKTGIAESVLRRATFTGENWIARFGRLLDKAPSRQFNILYDSLVNAVRDEIPASVERICAKAIAVETSEERQRVVLSNDETISARLVVLANGLNVGLRHQLGIARKVISACHSISIGFDIVPVGRSAFAFPALTYFSERPSDRIPYITLFPVGTRMRANLFVYRACDDPWLRELRRAPTETLDAALPRLEAVTGPFEIPGEIKIRPVDLYVNDCRGQPGLVLVADAFATSCPVAGTGCDKVFTDVERLCNVHIPAWLACDGMSAAKIAAFYADPVKRACDEWSAAKAFDFPLSLDRYEPLLDGAALGPLHRLVGSRPAAAAWRRLRAGAELARSFLLVVLVLGILEVVFVLIVPAVVGVSRRAVRLMDLVVPQLAIGPVLGEQLGMRAALDRPAP</sequence>
<name>A0ABV4FZR3_9BRAD</name>
<organism evidence="3 4">
    <name type="scientific">Bradyrhizobium ottawaense</name>
    <dbReference type="NCBI Taxonomy" id="931866"/>
    <lineage>
        <taxon>Bacteria</taxon>
        <taxon>Pseudomonadati</taxon>
        <taxon>Pseudomonadota</taxon>
        <taxon>Alphaproteobacteria</taxon>
        <taxon>Hyphomicrobiales</taxon>
        <taxon>Nitrobacteraceae</taxon>
        <taxon>Bradyrhizobium</taxon>
    </lineage>
</organism>
<keyword evidence="1" id="KW-0472">Membrane</keyword>
<protein>
    <submittedName>
        <fullName evidence="3">2-polyprenyl-6-methoxyphenol hydroxylase-like FAD-dependent oxidoreductase</fullName>
    </submittedName>
</protein>
<reference evidence="3 4" key="1">
    <citation type="submission" date="2024-07" db="EMBL/GenBank/DDBJ databases">
        <title>Genomic Encyclopedia of Type Strains, Phase V (KMG-V): Genome sequencing to study the core and pangenomes of soil and plant-associated prokaryotes.</title>
        <authorList>
            <person name="Whitman W."/>
        </authorList>
    </citation>
    <scope>NUCLEOTIDE SEQUENCE [LARGE SCALE GENOMIC DNA]</scope>
    <source>
        <strain evidence="3 4">USDA 152</strain>
    </source>
</reference>
<dbReference type="InterPro" id="IPR036188">
    <property type="entry name" value="FAD/NAD-bd_sf"/>
</dbReference>
<dbReference type="InterPro" id="IPR002938">
    <property type="entry name" value="FAD-bd"/>
</dbReference>
<evidence type="ECO:0000313" key="4">
    <source>
        <dbReference type="Proteomes" id="UP001565369"/>
    </source>
</evidence>
<gene>
    <name evidence="3" type="ORF">ABIG07_006070</name>
</gene>
<dbReference type="PANTHER" id="PTHR43876:SF7">
    <property type="entry name" value="UBIQUINONE BIOSYNTHESIS MONOOXYGENASE COQ6, MITOCHONDRIAL"/>
    <property type="match status" value="1"/>
</dbReference>